<accession>A0A646KCB0</accession>
<evidence type="ECO:0000313" key="2">
    <source>
        <dbReference type="EMBL" id="MQS99948.1"/>
    </source>
</evidence>
<reference evidence="2 3" key="1">
    <citation type="submission" date="2019-05" db="EMBL/GenBank/DDBJ databases">
        <title>Comparative genomics and metabolomics analyses of clavulanic acid producing Streptomyces species provides insight into specialized metabolism and evolution of beta-lactam biosynthetic gene clusters.</title>
        <authorList>
            <person name="Moore M.A."/>
            <person name="Cruz-Morales P."/>
            <person name="Barona Gomez F."/>
            <person name="Kapil T."/>
        </authorList>
    </citation>
    <scope>NUCLEOTIDE SEQUENCE [LARGE SCALE GENOMIC DNA]</scope>
    <source>
        <strain evidence="2 3">NRRL 5741</strain>
    </source>
</reference>
<proteinExistence type="predicted"/>
<evidence type="ECO:0000256" key="1">
    <source>
        <dbReference type="SAM" id="MobiDB-lite"/>
    </source>
</evidence>
<dbReference type="InterPro" id="IPR045701">
    <property type="entry name" value="DUF6059"/>
</dbReference>
<name>A0A646KCB0_STRJU</name>
<dbReference type="EMBL" id="VCLA01000054">
    <property type="protein sequence ID" value="MQS99948.1"/>
    <property type="molecule type" value="Genomic_DNA"/>
</dbReference>
<organism evidence="2 3">
    <name type="scientific">Streptomyces jumonjinensis</name>
    <dbReference type="NCBI Taxonomy" id="1945"/>
    <lineage>
        <taxon>Bacteria</taxon>
        <taxon>Bacillati</taxon>
        <taxon>Actinomycetota</taxon>
        <taxon>Actinomycetes</taxon>
        <taxon>Kitasatosporales</taxon>
        <taxon>Streptomycetaceae</taxon>
        <taxon>Streptomyces</taxon>
    </lineage>
</organism>
<feature type="compositionally biased region" description="Low complexity" evidence="1">
    <location>
        <begin position="28"/>
        <end position="37"/>
    </location>
</feature>
<dbReference type="Pfam" id="PF19534">
    <property type="entry name" value="DUF6059"/>
    <property type="match status" value="1"/>
</dbReference>
<comment type="caution">
    <text evidence="2">The sequence shown here is derived from an EMBL/GenBank/DDBJ whole genome shotgun (WGS) entry which is preliminary data.</text>
</comment>
<dbReference type="Proteomes" id="UP000419138">
    <property type="component" value="Unassembled WGS sequence"/>
</dbReference>
<evidence type="ECO:0000313" key="3">
    <source>
        <dbReference type="Proteomes" id="UP000419138"/>
    </source>
</evidence>
<feature type="compositionally biased region" description="Basic and acidic residues" evidence="1">
    <location>
        <begin position="70"/>
        <end position="85"/>
    </location>
</feature>
<feature type="region of interest" description="Disordered" evidence="1">
    <location>
        <begin position="19"/>
        <end position="85"/>
    </location>
</feature>
<sequence length="85" mass="9143">MIRGFTSLAAGYGVLPARSFEEVERGWPDPARPAARPGDGGPPYTFPHRLQGPPPGHPERLAPEVPPSPGERELWARLEGPDLPG</sequence>
<keyword evidence="3" id="KW-1185">Reference proteome</keyword>
<gene>
    <name evidence="2" type="ORF">FF041_06860</name>
</gene>
<protein>
    <submittedName>
        <fullName evidence="2">Uncharacterized protein</fullName>
    </submittedName>
</protein>
<dbReference type="AlphaFoldDB" id="A0A646KCB0"/>